<dbReference type="Gene3D" id="1.10.630.10">
    <property type="entry name" value="Cytochrome P450"/>
    <property type="match status" value="1"/>
</dbReference>
<evidence type="ECO:0000313" key="3">
    <source>
        <dbReference type="EMBL" id="BBF69684.1"/>
    </source>
</evidence>
<dbReference type="InterPro" id="IPR036396">
    <property type="entry name" value="Cyt_P450_sf"/>
</dbReference>
<evidence type="ECO:0000256" key="1">
    <source>
        <dbReference type="ARBA" id="ARBA00010617"/>
    </source>
</evidence>
<protein>
    <submittedName>
        <fullName evidence="3">Cytochrome P450</fullName>
    </submittedName>
</protein>
<dbReference type="PRINTS" id="PR00385">
    <property type="entry name" value="P450"/>
</dbReference>
<accession>A0ABM7G3W7</accession>
<dbReference type="PANTHER" id="PTHR46696:SF6">
    <property type="entry name" value="P450, PUTATIVE (EUROFUNG)-RELATED"/>
    <property type="match status" value="1"/>
</dbReference>
<keyword evidence="4" id="KW-1185">Reference proteome</keyword>
<keyword evidence="2" id="KW-0560">Oxidoreductase</keyword>
<dbReference type="Proteomes" id="UP001059971">
    <property type="component" value="Chromosome 1"/>
</dbReference>
<dbReference type="InterPro" id="IPR001128">
    <property type="entry name" value="Cyt_P450"/>
</dbReference>
<reference evidence="3" key="1">
    <citation type="submission" date="2018-07" db="EMBL/GenBank/DDBJ databases">
        <title>Complete genome sequence of Sphingomonas bisphenolicum strain AO1, a bisphenol A degradative bacterium isolated from Japanese farm field.</title>
        <authorList>
            <person name="Murakami M."/>
            <person name="Koh M."/>
            <person name="Koba S."/>
            <person name="Matsumura Y."/>
        </authorList>
    </citation>
    <scope>NUCLEOTIDE SEQUENCE</scope>
    <source>
        <strain evidence="3">AO1</strain>
    </source>
</reference>
<comment type="similarity">
    <text evidence="1 2">Belongs to the cytochrome P450 family.</text>
</comment>
<dbReference type="PRINTS" id="PR00359">
    <property type="entry name" value="BP450"/>
</dbReference>
<keyword evidence="2" id="KW-0503">Monooxygenase</keyword>
<keyword evidence="2" id="KW-0349">Heme</keyword>
<evidence type="ECO:0000256" key="2">
    <source>
        <dbReference type="RuleBase" id="RU000461"/>
    </source>
</evidence>
<dbReference type="EMBL" id="AP018817">
    <property type="protein sequence ID" value="BBF69684.1"/>
    <property type="molecule type" value="Genomic_DNA"/>
</dbReference>
<keyword evidence="2" id="KW-0479">Metal-binding</keyword>
<name>A0ABM7G3W7_9SPHN</name>
<dbReference type="PROSITE" id="PS00086">
    <property type="entry name" value="CYTOCHROME_P450"/>
    <property type="match status" value="1"/>
</dbReference>
<gene>
    <name evidence="3" type="ORF">SBA_ch1_18840</name>
</gene>
<sequence length="349" mass="39611">MIVDFDFFDIPRGMSDPAEIWHGLVRKGVPPIFYTPRNGGHWVFLKYIDIVEGYRDHQLFSNHQTPIPPIEPFPVMQPQGVDPPDHNVFRKLLAPMFTPLAVRRMTEGLQHRANTLIAGFADAGGCDFIEDYAAKFPTATFLDLFGLPEERLPEFIALANIFFRSTDSQVRAMNVTDIYEVLDEMFRAKLREPGHDIASAIVAARDEAGGRYPWQDILNCGFLLFVAGLDTVTNTMAYVWRYLATTPEARAHFRGRLDDPAAFQIAIEELMRISAVSNIYRRVMRDCVYKGIQFRRNDRVVLPNMVANRDPAIFDNPQAINLDRKVNNHLTFGVGPHRCMGSHLASGRS</sequence>
<keyword evidence="2" id="KW-0408">Iron</keyword>
<evidence type="ECO:0000313" key="4">
    <source>
        <dbReference type="Proteomes" id="UP001059971"/>
    </source>
</evidence>
<dbReference type="Pfam" id="PF00067">
    <property type="entry name" value="p450"/>
    <property type="match status" value="1"/>
</dbReference>
<dbReference type="RefSeq" id="WP_261934221.1">
    <property type="nucleotide sequence ID" value="NZ_AP018817.1"/>
</dbReference>
<dbReference type="InterPro" id="IPR002397">
    <property type="entry name" value="Cyt_P450_B"/>
</dbReference>
<dbReference type="SUPFAM" id="SSF48264">
    <property type="entry name" value="Cytochrome P450"/>
    <property type="match status" value="1"/>
</dbReference>
<dbReference type="InterPro" id="IPR017972">
    <property type="entry name" value="Cyt_P450_CS"/>
</dbReference>
<organism evidence="3 4">
    <name type="scientific">Sphingomonas bisphenolicum</name>
    <dbReference type="NCBI Taxonomy" id="296544"/>
    <lineage>
        <taxon>Bacteria</taxon>
        <taxon>Pseudomonadati</taxon>
        <taxon>Pseudomonadota</taxon>
        <taxon>Alphaproteobacteria</taxon>
        <taxon>Sphingomonadales</taxon>
        <taxon>Sphingomonadaceae</taxon>
        <taxon>Sphingomonas</taxon>
    </lineage>
</organism>
<proteinExistence type="inferred from homology"/>
<dbReference type="PANTHER" id="PTHR46696">
    <property type="entry name" value="P450, PUTATIVE (EUROFUNG)-RELATED"/>
    <property type="match status" value="1"/>
</dbReference>